<reference evidence="6 7" key="1">
    <citation type="submission" date="2017-09" db="EMBL/GenBank/DDBJ databases">
        <title>Genomic, metabolic, and phenotypic characteristics of bacterial isolates from the natural microbiome of the model nematode Caenorhabditis elegans.</title>
        <authorList>
            <person name="Zimmermann J."/>
            <person name="Obeng N."/>
            <person name="Yang W."/>
            <person name="Obeng O."/>
            <person name="Kissoyan K."/>
            <person name="Pees B."/>
            <person name="Dirksen P."/>
            <person name="Hoppner M."/>
            <person name="Franke A."/>
            <person name="Rosenstiel P."/>
            <person name="Leippe M."/>
            <person name="Dierking K."/>
            <person name="Kaleta C."/>
            <person name="Schulenburg H."/>
        </authorList>
    </citation>
    <scope>NUCLEOTIDE SEQUENCE [LARGE SCALE GENOMIC DNA]</scope>
    <source>
        <strain evidence="6 7">MYb184</strain>
    </source>
</reference>
<feature type="signal peptide" evidence="4">
    <location>
        <begin position="1"/>
        <end position="22"/>
    </location>
</feature>
<name>A0A2S9DUE2_PSECE</name>
<evidence type="ECO:0000256" key="3">
    <source>
        <dbReference type="ARBA" id="ARBA00023263"/>
    </source>
</evidence>
<dbReference type="Gene3D" id="2.60.40.1090">
    <property type="entry name" value="Fimbrial-type adhesion domain"/>
    <property type="match status" value="1"/>
</dbReference>
<keyword evidence="4" id="KW-0732">Signal</keyword>
<comment type="similarity">
    <text evidence="2">Belongs to the fimbrial protein family.</text>
</comment>
<dbReference type="GO" id="GO:0043709">
    <property type="term" value="P:cell adhesion involved in single-species biofilm formation"/>
    <property type="evidence" value="ECO:0007669"/>
    <property type="project" value="TreeGrafter"/>
</dbReference>
<dbReference type="InterPro" id="IPR036937">
    <property type="entry name" value="Adhesion_dom_fimbrial_sf"/>
</dbReference>
<dbReference type="Proteomes" id="UP000239458">
    <property type="component" value="Unassembled WGS sequence"/>
</dbReference>
<dbReference type="InterPro" id="IPR008966">
    <property type="entry name" value="Adhesion_dom_sf"/>
</dbReference>
<dbReference type="InterPro" id="IPR000259">
    <property type="entry name" value="Adhesion_dom_fimbrial"/>
</dbReference>
<evidence type="ECO:0000256" key="1">
    <source>
        <dbReference type="ARBA" id="ARBA00004561"/>
    </source>
</evidence>
<dbReference type="PANTHER" id="PTHR33420:SF14">
    <property type="entry name" value="TYPE 1 FIMBRIN D-MANNOSE SPECIFIC ADHESIN"/>
    <property type="match status" value="1"/>
</dbReference>
<dbReference type="PANTHER" id="PTHR33420">
    <property type="entry name" value="FIMBRIAL SUBUNIT ELFA-RELATED"/>
    <property type="match status" value="1"/>
</dbReference>
<dbReference type="AlphaFoldDB" id="A0A2S9DUE2"/>
<evidence type="ECO:0000313" key="6">
    <source>
        <dbReference type="EMBL" id="PRC06199.1"/>
    </source>
</evidence>
<dbReference type="Gene3D" id="2.60.40.3310">
    <property type="match status" value="1"/>
</dbReference>
<keyword evidence="3" id="KW-0281">Fimbrium</keyword>
<dbReference type="EMBL" id="PCQE01000012">
    <property type="protein sequence ID" value="PRC06199.1"/>
    <property type="molecule type" value="Genomic_DNA"/>
</dbReference>
<dbReference type="InterPro" id="IPR050263">
    <property type="entry name" value="Bact_Fimbrial_Adh_Pro"/>
</dbReference>
<accession>A0A2S9DUE2</accession>
<evidence type="ECO:0000256" key="4">
    <source>
        <dbReference type="SAM" id="SignalP"/>
    </source>
</evidence>
<proteinExistence type="inferred from homology"/>
<organism evidence="6 7">
    <name type="scientific">Pseudomonas cedrina</name>
    <dbReference type="NCBI Taxonomy" id="651740"/>
    <lineage>
        <taxon>Bacteria</taxon>
        <taxon>Pseudomonadati</taxon>
        <taxon>Pseudomonadota</taxon>
        <taxon>Gammaproteobacteria</taxon>
        <taxon>Pseudomonadales</taxon>
        <taxon>Pseudomonadaceae</taxon>
        <taxon>Pseudomonas</taxon>
    </lineage>
</organism>
<gene>
    <name evidence="6" type="ORF">CQ006_09915</name>
</gene>
<dbReference type="RefSeq" id="WP_105226888.1">
    <property type="nucleotide sequence ID" value="NZ_PCQE01000012.1"/>
</dbReference>
<protein>
    <recommendedName>
        <fullName evidence="5">Fimbrial-type adhesion domain-containing protein</fullName>
    </recommendedName>
</protein>
<evidence type="ECO:0000256" key="2">
    <source>
        <dbReference type="ARBA" id="ARBA00006671"/>
    </source>
</evidence>
<comment type="subcellular location">
    <subcellularLocation>
        <location evidence="1">Fimbrium</location>
    </subcellularLocation>
</comment>
<evidence type="ECO:0000313" key="7">
    <source>
        <dbReference type="Proteomes" id="UP000239458"/>
    </source>
</evidence>
<evidence type="ECO:0000259" key="5">
    <source>
        <dbReference type="Pfam" id="PF00419"/>
    </source>
</evidence>
<feature type="domain" description="Fimbrial-type adhesion" evidence="5">
    <location>
        <begin position="192"/>
        <end position="343"/>
    </location>
</feature>
<feature type="chain" id="PRO_5015606113" description="Fimbrial-type adhesion domain-containing protein" evidence="4">
    <location>
        <begin position="23"/>
        <end position="344"/>
    </location>
</feature>
<sequence length="344" mass="35487">MTRFSLASVVLGGWMVALEAQAITCAPGPAVNISIPPITVAAGQQIGQVVGSANGYRFDSPPSSALRCTTRIALGAQARLALVNSTPTGRTFFASGLSMPVYATNVPGVGFALMARDPNRPFMAINTAGVTLIVGDARARPIVLGLDTRIYFVATGAITGGTITARNIARYTITGTPITGAGYYAVNFSNVTINASRKPTCRVSTPSVAMPMPAVAARDFRGVGSFAGSVTRNITLSCAGGIGGATRDVFVTVTDQTVPANRSDVLSLTRTSVASGVALQLLRGNTLVRYGADSTTIGNPNQWLVGSTGNATVQIPLTARYIQTASSIRPGSANGLASFTMSYR</sequence>
<dbReference type="Pfam" id="PF00419">
    <property type="entry name" value="Fimbrial"/>
    <property type="match status" value="1"/>
</dbReference>
<dbReference type="GO" id="GO:0009289">
    <property type="term" value="C:pilus"/>
    <property type="evidence" value="ECO:0007669"/>
    <property type="project" value="UniProtKB-SubCell"/>
</dbReference>
<dbReference type="SUPFAM" id="SSF49401">
    <property type="entry name" value="Bacterial adhesins"/>
    <property type="match status" value="1"/>
</dbReference>
<comment type="caution">
    <text evidence="6">The sequence shown here is derived from an EMBL/GenBank/DDBJ whole genome shotgun (WGS) entry which is preliminary data.</text>
</comment>